<dbReference type="Proteomes" id="UP001595791">
    <property type="component" value="Unassembled WGS sequence"/>
</dbReference>
<accession>A0ABV8MXH3</accession>
<sequence length="181" mass="19161">MEALFDKTSAAMVFAYRFAAQQSARAPAIDPTPMGSGKGLAGLDGAGEAAAILRKAGSLGKVMEAALRARYGENLAPCVCCGLEGPHPVWVGACRLLTTEVAMAVAPGSCTERLVHDLVMRHFNRRTTLDAIAEKHRLSIDKVKKANAPVKRALNRLEAQAQAEISDLLIEAGVLPKEAEA</sequence>
<gene>
    <name evidence="1" type="ORF">ACFOW7_21960</name>
</gene>
<name>A0ABV8MXH3_9NEIS</name>
<comment type="caution">
    <text evidence="1">The sequence shown here is derived from an EMBL/GenBank/DDBJ whole genome shotgun (WGS) entry which is preliminary data.</text>
</comment>
<reference evidence="2" key="1">
    <citation type="journal article" date="2019" name="Int. J. Syst. Evol. Microbiol.">
        <title>The Global Catalogue of Microorganisms (GCM) 10K type strain sequencing project: providing services to taxonomists for standard genome sequencing and annotation.</title>
        <authorList>
            <consortium name="The Broad Institute Genomics Platform"/>
            <consortium name="The Broad Institute Genome Sequencing Center for Infectious Disease"/>
            <person name="Wu L."/>
            <person name="Ma J."/>
        </authorList>
    </citation>
    <scope>NUCLEOTIDE SEQUENCE [LARGE SCALE GENOMIC DNA]</scope>
    <source>
        <strain evidence="2">LMG 29894</strain>
    </source>
</reference>
<evidence type="ECO:0000313" key="2">
    <source>
        <dbReference type="Proteomes" id="UP001595791"/>
    </source>
</evidence>
<evidence type="ECO:0000313" key="1">
    <source>
        <dbReference type="EMBL" id="MFC4162006.1"/>
    </source>
</evidence>
<organism evidence="1 2">
    <name type="scientific">Chitinimonas lacunae</name>
    <dbReference type="NCBI Taxonomy" id="1963018"/>
    <lineage>
        <taxon>Bacteria</taxon>
        <taxon>Pseudomonadati</taxon>
        <taxon>Pseudomonadota</taxon>
        <taxon>Betaproteobacteria</taxon>
        <taxon>Neisseriales</taxon>
        <taxon>Chitinibacteraceae</taxon>
        <taxon>Chitinimonas</taxon>
    </lineage>
</organism>
<proteinExistence type="predicted"/>
<dbReference type="RefSeq" id="WP_378168761.1">
    <property type="nucleotide sequence ID" value="NZ_JBHSBU010000004.1"/>
</dbReference>
<dbReference type="EMBL" id="JBHSBU010000004">
    <property type="protein sequence ID" value="MFC4162006.1"/>
    <property type="molecule type" value="Genomic_DNA"/>
</dbReference>
<keyword evidence="2" id="KW-1185">Reference proteome</keyword>
<protein>
    <submittedName>
        <fullName evidence="1">Uncharacterized protein</fullName>
    </submittedName>
</protein>